<evidence type="ECO:0000313" key="3">
    <source>
        <dbReference type="Proteomes" id="UP000250079"/>
    </source>
</evidence>
<dbReference type="EMBL" id="CP018632">
    <property type="protein sequence ID" value="ASJ73597.1"/>
    <property type="molecule type" value="Genomic_DNA"/>
</dbReference>
<dbReference type="SUPFAM" id="SSF51182">
    <property type="entry name" value="RmlC-like cupins"/>
    <property type="match status" value="1"/>
</dbReference>
<feature type="domain" description="Cupin type-2" evidence="1">
    <location>
        <begin position="42"/>
        <end position="103"/>
    </location>
</feature>
<dbReference type="RefSeq" id="WP_088918757.1">
    <property type="nucleotide sequence ID" value="NZ_CP018632.1"/>
</dbReference>
<dbReference type="AlphaFoldDB" id="A0A2Z2P0B1"/>
<evidence type="ECO:0000259" key="1">
    <source>
        <dbReference type="Pfam" id="PF07883"/>
    </source>
</evidence>
<organism evidence="2 3">
    <name type="scientific">Granulosicoccus antarcticus IMCC3135</name>
    <dbReference type="NCBI Taxonomy" id="1192854"/>
    <lineage>
        <taxon>Bacteria</taxon>
        <taxon>Pseudomonadati</taxon>
        <taxon>Pseudomonadota</taxon>
        <taxon>Gammaproteobacteria</taxon>
        <taxon>Chromatiales</taxon>
        <taxon>Granulosicoccaceae</taxon>
        <taxon>Granulosicoccus</taxon>
    </lineage>
</organism>
<reference evidence="2 3" key="1">
    <citation type="submission" date="2016-12" db="EMBL/GenBank/DDBJ databases">
        <authorList>
            <person name="Song W.-J."/>
            <person name="Kurnit D.M."/>
        </authorList>
    </citation>
    <scope>NUCLEOTIDE SEQUENCE [LARGE SCALE GENOMIC DNA]</scope>
    <source>
        <strain evidence="2 3">IMCC3135</strain>
    </source>
</reference>
<dbReference type="Pfam" id="PF07883">
    <property type="entry name" value="Cupin_2"/>
    <property type="match status" value="1"/>
</dbReference>
<dbReference type="Gene3D" id="2.60.120.10">
    <property type="entry name" value="Jelly Rolls"/>
    <property type="match status" value="1"/>
</dbReference>
<keyword evidence="3" id="KW-1185">Reference proteome</keyword>
<proteinExistence type="predicted"/>
<gene>
    <name evidence="2" type="ORF">IMCC3135_17590</name>
</gene>
<protein>
    <recommendedName>
        <fullName evidence="1">Cupin type-2 domain-containing protein</fullName>
    </recommendedName>
</protein>
<dbReference type="Proteomes" id="UP000250079">
    <property type="component" value="Chromosome"/>
</dbReference>
<dbReference type="KEGG" id="gai:IMCC3135_17590"/>
<sequence>MSTHHAKAGEIVDLATWANDLPFEKSKAIVKSNGFELARLVIKAGEDMHKNGLCHVNGPTIFHCIEGEIDLQTSDTTVRLHAGQLAYLESQAKHAVTGIQDSVVLLTIVLT</sequence>
<evidence type="ECO:0000313" key="2">
    <source>
        <dbReference type="EMBL" id="ASJ73597.1"/>
    </source>
</evidence>
<dbReference type="InterPro" id="IPR011051">
    <property type="entry name" value="RmlC_Cupin_sf"/>
</dbReference>
<dbReference type="OrthoDB" id="8265259at2"/>
<name>A0A2Z2P0B1_9GAMM</name>
<accession>A0A2Z2P0B1</accession>
<dbReference type="InterPro" id="IPR013096">
    <property type="entry name" value="Cupin_2"/>
</dbReference>
<dbReference type="InterPro" id="IPR014710">
    <property type="entry name" value="RmlC-like_jellyroll"/>
</dbReference>